<dbReference type="HOGENOM" id="CLU_1991835_0_0_1"/>
<sequence>MAVRPKTTFSSVNETVEDVSCGCVMHRIKGGYKRKRVSPIILQSCCRFILPSIALINFNEIIFKLLHSAIFCNFTPHPTQYKPTTSTLRLHSHTSTCELLAAIHKLSISRISNKLMNIKNLHYVA</sequence>
<dbReference type="Proteomes" id="UP000008144">
    <property type="component" value="Chromosome 3"/>
</dbReference>
<name>H2Y1P1_CIOIN</name>
<reference evidence="1" key="3">
    <citation type="submission" date="2025-08" db="UniProtKB">
        <authorList>
            <consortium name="Ensembl"/>
        </authorList>
    </citation>
    <scope>IDENTIFICATION</scope>
</reference>
<reference evidence="2" key="1">
    <citation type="journal article" date="2002" name="Science">
        <title>The draft genome of Ciona intestinalis: insights into chordate and vertebrate origins.</title>
        <authorList>
            <person name="Dehal P."/>
            <person name="Satou Y."/>
            <person name="Campbell R.K."/>
            <person name="Chapman J."/>
            <person name="Degnan B."/>
            <person name="De Tomaso A."/>
            <person name="Davidson B."/>
            <person name="Di Gregorio A."/>
            <person name="Gelpke M."/>
            <person name="Goodstein D.M."/>
            <person name="Harafuji N."/>
            <person name="Hastings K.E."/>
            <person name="Ho I."/>
            <person name="Hotta K."/>
            <person name="Huang W."/>
            <person name="Kawashima T."/>
            <person name="Lemaire P."/>
            <person name="Martinez D."/>
            <person name="Meinertzhagen I.A."/>
            <person name="Necula S."/>
            <person name="Nonaka M."/>
            <person name="Putnam N."/>
            <person name="Rash S."/>
            <person name="Saiga H."/>
            <person name="Satake M."/>
            <person name="Terry A."/>
            <person name="Yamada L."/>
            <person name="Wang H.G."/>
            <person name="Awazu S."/>
            <person name="Azumi K."/>
            <person name="Boore J."/>
            <person name="Branno M."/>
            <person name="Chin-Bow S."/>
            <person name="DeSantis R."/>
            <person name="Doyle S."/>
            <person name="Francino P."/>
            <person name="Keys D.N."/>
            <person name="Haga S."/>
            <person name="Hayashi H."/>
            <person name="Hino K."/>
            <person name="Imai K.S."/>
            <person name="Inaba K."/>
            <person name="Kano S."/>
            <person name="Kobayashi K."/>
            <person name="Kobayashi M."/>
            <person name="Lee B.I."/>
            <person name="Makabe K.W."/>
            <person name="Manohar C."/>
            <person name="Matassi G."/>
            <person name="Medina M."/>
            <person name="Mochizuki Y."/>
            <person name="Mount S."/>
            <person name="Morishita T."/>
            <person name="Miura S."/>
            <person name="Nakayama A."/>
            <person name="Nishizaka S."/>
            <person name="Nomoto H."/>
            <person name="Ohta F."/>
            <person name="Oishi K."/>
            <person name="Rigoutsos I."/>
            <person name="Sano M."/>
            <person name="Sasaki A."/>
            <person name="Sasakura Y."/>
            <person name="Shoguchi E."/>
            <person name="Shin-i T."/>
            <person name="Spagnuolo A."/>
            <person name="Stainier D."/>
            <person name="Suzuki M.M."/>
            <person name="Tassy O."/>
            <person name="Takatori N."/>
            <person name="Tokuoka M."/>
            <person name="Yagi K."/>
            <person name="Yoshizaki F."/>
            <person name="Wada S."/>
            <person name="Zhang C."/>
            <person name="Hyatt P.D."/>
            <person name="Larimer F."/>
            <person name="Detter C."/>
            <person name="Doggett N."/>
            <person name="Glavina T."/>
            <person name="Hawkins T."/>
            <person name="Richardson P."/>
            <person name="Lucas S."/>
            <person name="Kohara Y."/>
            <person name="Levine M."/>
            <person name="Satoh N."/>
            <person name="Rokhsar D.S."/>
        </authorList>
    </citation>
    <scope>NUCLEOTIDE SEQUENCE [LARGE SCALE GENOMIC DNA]</scope>
</reference>
<reference evidence="1" key="2">
    <citation type="journal article" date="2008" name="Genome Biol.">
        <title>Improved genome assembly and evidence-based global gene model set for the chordate Ciona intestinalis: new insight into intron and operon populations.</title>
        <authorList>
            <person name="Satou Y."/>
            <person name="Mineta K."/>
            <person name="Ogasawara M."/>
            <person name="Sasakura Y."/>
            <person name="Shoguchi E."/>
            <person name="Ueno K."/>
            <person name="Yamada L."/>
            <person name="Matsumoto J."/>
            <person name="Wasserscheid J."/>
            <person name="Dewar K."/>
            <person name="Wiley G.B."/>
            <person name="Macmil S.L."/>
            <person name="Roe B.A."/>
            <person name="Zeller R.W."/>
            <person name="Hastings K.E."/>
            <person name="Lemaire P."/>
            <person name="Lindquist E."/>
            <person name="Endo T."/>
            <person name="Hotta K."/>
            <person name="Inaba K."/>
        </authorList>
    </citation>
    <scope>NUCLEOTIDE SEQUENCE [LARGE SCALE GENOMIC DNA]</scope>
    <source>
        <strain evidence="1">wild type</strain>
    </source>
</reference>
<evidence type="ECO:0000313" key="1">
    <source>
        <dbReference type="Ensembl" id="ENSCINP00000035825.1"/>
    </source>
</evidence>
<evidence type="ECO:0000313" key="2">
    <source>
        <dbReference type="Proteomes" id="UP000008144"/>
    </source>
</evidence>
<dbReference type="Ensembl" id="ENSCINT00000032814.1">
    <property type="protein sequence ID" value="ENSCINP00000035825.1"/>
    <property type="gene ID" value="ENSCING00000020412.1"/>
</dbReference>
<proteinExistence type="predicted"/>
<accession>H2Y1P1</accession>
<reference evidence="1" key="4">
    <citation type="submission" date="2025-09" db="UniProtKB">
        <authorList>
            <consortium name="Ensembl"/>
        </authorList>
    </citation>
    <scope>IDENTIFICATION</scope>
</reference>
<dbReference type="AlphaFoldDB" id="H2Y1P1"/>
<organism evidence="1 2">
    <name type="scientific">Ciona intestinalis</name>
    <name type="common">Transparent sea squirt</name>
    <name type="synonym">Ascidia intestinalis</name>
    <dbReference type="NCBI Taxonomy" id="7719"/>
    <lineage>
        <taxon>Eukaryota</taxon>
        <taxon>Metazoa</taxon>
        <taxon>Chordata</taxon>
        <taxon>Tunicata</taxon>
        <taxon>Ascidiacea</taxon>
        <taxon>Phlebobranchia</taxon>
        <taxon>Cionidae</taxon>
        <taxon>Ciona</taxon>
    </lineage>
</organism>
<protein>
    <submittedName>
        <fullName evidence="1">Uncharacterized protein</fullName>
    </submittedName>
</protein>
<dbReference type="EMBL" id="EAAA01001620">
    <property type="status" value="NOT_ANNOTATED_CDS"/>
    <property type="molecule type" value="Genomic_DNA"/>
</dbReference>
<keyword evidence="2" id="KW-1185">Reference proteome</keyword>
<dbReference type="InParanoid" id="H2Y1P1"/>